<evidence type="ECO:0000259" key="3">
    <source>
        <dbReference type="PROSITE" id="PS50013"/>
    </source>
</evidence>
<dbReference type="SMART" id="SM00298">
    <property type="entry name" value="CHROMO"/>
    <property type="match status" value="1"/>
</dbReference>
<dbReference type="EMBL" id="NKHZ01000051">
    <property type="protein sequence ID" value="PNS17367.1"/>
    <property type="molecule type" value="Genomic_DNA"/>
</dbReference>
<evidence type="ECO:0000256" key="2">
    <source>
        <dbReference type="SAM" id="MobiDB-lite"/>
    </source>
</evidence>
<feature type="domain" description="Chromo" evidence="3">
    <location>
        <begin position="389"/>
        <end position="456"/>
    </location>
</feature>
<feature type="region of interest" description="Disordered" evidence="2">
    <location>
        <begin position="451"/>
        <end position="486"/>
    </location>
</feature>
<keyword evidence="5" id="KW-1185">Reference proteome</keyword>
<comment type="caution">
    <text evidence="4">The sequence shown here is derived from an EMBL/GenBank/DDBJ whole genome shotgun (WGS) entry which is preliminary data.</text>
</comment>
<feature type="compositionally biased region" description="Low complexity" evidence="2">
    <location>
        <begin position="214"/>
        <end position="225"/>
    </location>
</feature>
<feature type="region of interest" description="Disordered" evidence="2">
    <location>
        <begin position="100"/>
        <end position="172"/>
    </location>
</feature>
<dbReference type="InterPro" id="IPR000953">
    <property type="entry name" value="Chromo/chromo_shadow_dom"/>
</dbReference>
<evidence type="ECO:0000313" key="5">
    <source>
        <dbReference type="Proteomes" id="UP000243797"/>
    </source>
</evidence>
<dbReference type="Pfam" id="PF00385">
    <property type="entry name" value="Chromo"/>
    <property type="match status" value="1"/>
</dbReference>
<dbReference type="SUPFAM" id="SSF54160">
    <property type="entry name" value="Chromo domain-like"/>
    <property type="match status" value="1"/>
</dbReference>
<sequence>MSRLQALNMSVSLKPTRDKPLSTRLSNHASRPATIISRQTISAAAAPTYTLDIDGVTVRDVCVDSIFDFVSPQDLEIFENASFKRENDEKDMIQKALWQAARRPGRPRKDHHIDGVASRSIDSEVTSVKTSDDGLNAVTDAAPTIGRNGRPRPSYSHMYLKRGRPRKDAGLSRAEWQAQRALSSELDLPMSAASLSISDVSKRRKLDHPGLQPRSRLYSRTSSTSGADYDQAPTKVPNASSVVIGDTGKKPASAPVEPLIHISDLRVGGSNTRPLTGDSDSDRTSSTVSSSSISSSASSTGSPSAQLVREQHTASQRKAKSSSPRKARPTPPSASRSRGSQSSQSLHAASSPPSRKPPMNSKPQPTPSKPEAEASQSEDDSDSTSSDTYEIESILAHHLSDPKTHPAELGKEPVMLYQVKWAGYDELTWEPVESFDDQEIVERYWERIEASRRPSITPGRDSSIDDDVETVDERNGGKRWKGKERA</sequence>
<dbReference type="PROSITE" id="PS50013">
    <property type="entry name" value="CHROMO_2"/>
    <property type="match status" value="1"/>
</dbReference>
<dbReference type="GO" id="GO:0006338">
    <property type="term" value="P:chromatin remodeling"/>
    <property type="evidence" value="ECO:0007669"/>
    <property type="project" value="UniProtKB-ARBA"/>
</dbReference>
<evidence type="ECO:0000313" key="4">
    <source>
        <dbReference type="EMBL" id="PNS17367.1"/>
    </source>
</evidence>
<feature type="compositionally biased region" description="Low complexity" evidence="2">
    <location>
        <begin position="284"/>
        <end position="304"/>
    </location>
</feature>
<feature type="compositionally biased region" description="Basic and acidic residues" evidence="2">
    <location>
        <begin position="398"/>
        <end position="408"/>
    </location>
</feature>
<protein>
    <recommendedName>
        <fullName evidence="3">Chromo domain-containing protein</fullName>
    </recommendedName>
</protein>
<dbReference type="Gene3D" id="2.40.50.40">
    <property type="match status" value="1"/>
</dbReference>
<dbReference type="OrthoDB" id="1918685at2759"/>
<feature type="compositionally biased region" description="Low complexity" evidence="2">
    <location>
        <begin position="383"/>
        <end position="394"/>
    </location>
</feature>
<feature type="compositionally biased region" description="Low complexity" evidence="2">
    <location>
        <begin position="333"/>
        <end position="353"/>
    </location>
</feature>
<reference evidence="4 5" key="1">
    <citation type="submission" date="2017-06" db="EMBL/GenBank/DDBJ databases">
        <title>Draft genome sequence of a variant of Elsinoe murrayae.</title>
        <authorList>
            <person name="Cheng Q."/>
        </authorList>
    </citation>
    <scope>NUCLEOTIDE SEQUENCE [LARGE SCALE GENOMIC DNA]</scope>
    <source>
        <strain evidence="4 5">CQ-2017a</strain>
    </source>
</reference>
<organism evidence="4 5">
    <name type="scientific">Sphaceloma murrayae</name>
    <dbReference type="NCBI Taxonomy" id="2082308"/>
    <lineage>
        <taxon>Eukaryota</taxon>
        <taxon>Fungi</taxon>
        <taxon>Dikarya</taxon>
        <taxon>Ascomycota</taxon>
        <taxon>Pezizomycotina</taxon>
        <taxon>Dothideomycetes</taxon>
        <taxon>Dothideomycetidae</taxon>
        <taxon>Myriangiales</taxon>
        <taxon>Elsinoaceae</taxon>
        <taxon>Sphaceloma</taxon>
    </lineage>
</organism>
<dbReference type="InterPro" id="IPR023780">
    <property type="entry name" value="Chromo_domain"/>
</dbReference>
<dbReference type="InterPro" id="IPR016197">
    <property type="entry name" value="Chromo-like_dom_sf"/>
</dbReference>
<feature type="region of interest" description="Disordered" evidence="2">
    <location>
        <begin position="200"/>
        <end position="408"/>
    </location>
</feature>
<comment type="subunit">
    <text evidence="1">Component of the NuA4 histone acetyltransferase complex.</text>
</comment>
<feature type="compositionally biased region" description="Basic residues" evidence="2">
    <location>
        <begin position="477"/>
        <end position="486"/>
    </location>
</feature>
<evidence type="ECO:0000256" key="1">
    <source>
        <dbReference type="ARBA" id="ARBA00011353"/>
    </source>
</evidence>
<name>A0A2K1QQJ3_9PEZI</name>
<dbReference type="Proteomes" id="UP000243797">
    <property type="component" value="Unassembled WGS sequence"/>
</dbReference>
<proteinExistence type="predicted"/>
<accession>A0A2K1QQJ3</accession>
<gene>
    <name evidence="4" type="ORF">CAC42_7050</name>
</gene>
<dbReference type="InParanoid" id="A0A2K1QQJ3"/>
<dbReference type="AlphaFoldDB" id="A0A2K1QQJ3"/>
<feature type="compositionally biased region" description="Basic residues" evidence="2">
    <location>
        <begin position="315"/>
        <end position="328"/>
    </location>
</feature>